<feature type="domain" description="N-acetyltransferase ESCO acetyl-transferase" evidence="1">
    <location>
        <begin position="159"/>
        <end position="207"/>
    </location>
</feature>
<keyword evidence="3" id="KW-1185">Reference proteome</keyword>
<dbReference type="InterPro" id="IPR028009">
    <property type="entry name" value="ESCO_Acetyltransf_dom"/>
</dbReference>
<gene>
    <name evidence="2" type="ORF">Mgra_00007327</name>
</gene>
<protein>
    <recommendedName>
        <fullName evidence="1">N-acetyltransferase ESCO acetyl-transferase domain-containing protein</fullName>
    </recommendedName>
</protein>
<dbReference type="OrthoDB" id="428854at2759"/>
<name>A0A8S9ZIY1_9BILA</name>
<evidence type="ECO:0000313" key="3">
    <source>
        <dbReference type="Proteomes" id="UP000605970"/>
    </source>
</evidence>
<accession>A0A8S9ZIY1</accession>
<sequence>MLLQRDWNGTLCLSVEWFTVLKRLLMLNNMNAFITGLLKLLILEFHKHKLSNGKAVFFNENVEAPISGTLFDFLQLLLLHLNEKIETIIVSKIRIFVNVEIGYAADLPVWNAHGKRKMLVFISDAKPPFIGGLLLIDPIKEVTLMPEQKNFKSSKIGSFLGIDRIWVHSHLRRKGLATFLLDSARRLLIPKDGKILPKSRVAFGDQTIYVLN</sequence>
<dbReference type="EMBL" id="JABEBT010000081">
    <property type="protein sequence ID" value="KAF7633227.1"/>
    <property type="molecule type" value="Genomic_DNA"/>
</dbReference>
<evidence type="ECO:0000313" key="2">
    <source>
        <dbReference type="EMBL" id="KAF7633227.1"/>
    </source>
</evidence>
<reference evidence="2" key="1">
    <citation type="journal article" date="2020" name="Ecol. Evol.">
        <title>Genome structure and content of the rice root-knot nematode (Meloidogyne graminicola).</title>
        <authorList>
            <person name="Phan N.T."/>
            <person name="Danchin E.G.J."/>
            <person name="Klopp C."/>
            <person name="Perfus-Barbeoch L."/>
            <person name="Kozlowski D.K."/>
            <person name="Koutsovoulos G.D."/>
            <person name="Lopez-Roques C."/>
            <person name="Bouchez O."/>
            <person name="Zahm M."/>
            <person name="Besnard G."/>
            <person name="Bellafiore S."/>
        </authorList>
    </citation>
    <scope>NUCLEOTIDE SEQUENCE</scope>
    <source>
        <strain evidence="2">VN-18</strain>
    </source>
</reference>
<dbReference type="Pfam" id="PF13880">
    <property type="entry name" value="Acetyltransf_13"/>
    <property type="match status" value="1"/>
</dbReference>
<dbReference type="Proteomes" id="UP000605970">
    <property type="component" value="Unassembled WGS sequence"/>
</dbReference>
<proteinExistence type="predicted"/>
<comment type="caution">
    <text evidence="2">The sequence shown here is derived from an EMBL/GenBank/DDBJ whole genome shotgun (WGS) entry which is preliminary data.</text>
</comment>
<evidence type="ECO:0000259" key="1">
    <source>
        <dbReference type="Pfam" id="PF13880"/>
    </source>
</evidence>
<organism evidence="2 3">
    <name type="scientific">Meloidogyne graminicola</name>
    <dbReference type="NCBI Taxonomy" id="189291"/>
    <lineage>
        <taxon>Eukaryota</taxon>
        <taxon>Metazoa</taxon>
        <taxon>Ecdysozoa</taxon>
        <taxon>Nematoda</taxon>
        <taxon>Chromadorea</taxon>
        <taxon>Rhabditida</taxon>
        <taxon>Tylenchina</taxon>
        <taxon>Tylenchomorpha</taxon>
        <taxon>Tylenchoidea</taxon>
        <taxon>Meloidogynidae</taxon>
        <taxon>Meloidogyninae</taxon>
        <taxon>Meloidogyne</taxon>
    </lineage>
</organism>
<dbReference type="AlphaFoldDB" id="A0A8S9ZIY1"/>